<dbReference type="InterPro" id="IPR016437">
    <property type="entry name" value="MCT-1/Tma20"/>
</dbReference>
<sequence>MQKHVLSKKDSLTLLEKIKEKYNISLNPEKIEIGKEKKATYYFLDGVLAFFGEDIVPTLCLFYKLNVSTSIFPLVKIDEGAVKAVLKGADLFVPGIKEYSCDCKGNEIIVVTTLQDKPIAVMKALISKQEAEENKKGKFAQNIHYLGDPIWQMCK</sequence>
<dbReference type="Pfam" id="PF01472">
    <property type="entry name" value="PUA"/>
    <property type="match status" value="1"/>
</dbReference>
<gene>
    <name evidence="2" type="ORF">B6F84_09390</name>
</gene>
<dbReference type="Pfam" id="PF09183">
    <property type="entry name" value="DUF1947"/>
    <property type="match status" value="1"/>
</dbReference>
<feature type="domain" description="PUA" evidence="1">
    <location>
        <begin position="73"/>
        <end position="147"/>
    </location>
</feature>
<proteinExistence type="predicted"/>
<dbReference type="Gene3D" id="3.10.450.120">
    <property type="entry name" value="Pre-PUA domain, domain 1"/>
    <property type="match status" value="1"/>
</dbReference>
<reference evidence="2 3" key="1">
    <citation type="submission" date="2017-03" db="EMBL/GenBank/DDBJ databases">
        <title>Sulfur activation and transportation mechanism of thermophilic Archaea Acidianus manzaensis YN-25.</title>
        <authorList>
            <person name="Ma Y."/>
            <person name="Yang Y."/>
            <person name="Xia J."/>
        </authorList>
    </citation>
    <scope>NUCLEOTIDE SEQUENCE [LARGE SCALE GENOMIC DNA]</scope>
    <source>
        <strain evidence="2 3">YN-25</strain>
    </source>
</reference>
<dbReference type="PROSITE" id="PS50890">
    <property type="entry name" value="PUA"/>
    <property type="match status" value="1"/>
</dbReference>
<dbReference type="EMBL" id="CP020477">
    <property type="protein sequence ID" value="ARM76215.1"/>
    <property type="molecule type" value="Genomic_DNA"/>
</dbReference>
<keyword evidence="3" id="KW-1185">Reference proteome</keyword>
<dbReference type="GO" id="GO:0001731">
    <property type="term" value="P:formation of translation preinitiation complex"/>
    <property type="evidence" value="ECO:0007669"/>
    <property type="project" value="TreeGrafter"/>
</dbReference>
<dbReference type="Proteomes" id="UP000193404">
    <property type="component" value="Chromosome"/>
</dbReference>
<dbReference type="GO" id="GO:0003723">
    <property type="term" value="F:RNA binding"/>
    <property type="evidence" value="ECO:0007669"/>
    <property type="project" value="InterPro"/>
</dbReference>
<dbReference type="NCBIfam" id="NF011150">
    <property type="entry name" value="PRK14560.1-1"/>
    <property type="match status" value="1"/>
</dbReference>
<dbReference type="SUPFAM" id="SSF88697">
    <property type="entry name" value="PUA domain-like"/>
    <property type="match status" value="1"/>
</dbReference>
<dbReference type="GeneID" id="41591136"/>
<dbReference type="InterPro" id="IPR015947">
    <property type="entry name" value="PUA-like_sf"/>
</dbReference>
<dbReference type="InterPro" id="IPR004521">
    <property type="entry name" value="Uncharacterised_CHP00451"/>
</dbReference>
<dbReference type="SUPFAM" id="SSF88802">
    <property type="entry name" value="Pre-PUA domain"/>
    <property type="match status" value="1"/>
</dbReference>
<evidence type="ECO:0000313" key="2">
    <source>
        <dbReference type="EMBL" id="ARM76215.1"/>
    </source>
</evidence>
<name>A0A1W6K143_9CREN</name>
<accession>A0A1W6K143</accession>
<dbReference type="PANTHER" id="PTHR22798:SF0">
    <property type="entry name" value="MALIGNANT T-CELL-AMPLIFIED SEQUENCE 1"/>
    <property type="match status" value="1"/>
</dbReference>
<dbReference type="NCBIfam" id="TIGR03684">
    <property type="entry name" value="arCOG00985"/>
    <property type="match status" value="1"/>
</dbReference>
<protein>
    <submittedName>
        <fullName evidence="2">RNA-binding protein</fullName>
    </submittedName>
</protein>
<dbReference type="InterPro" id="IPR036974">
    <property type="entry name" value="PUA_sf"/>
</dbReference>
<dbReference type="OrthoDB" id="27972at2157"/>
<dbReference type="PANTHER" id="PTHR22798">
    <property type="entry name" value="MCT-1 PROTEIN"/>
    <property type="match status" value="1"/>
</dbReference>
<dbReference type="PIRSF" id="PIRSF005067">
    <property type="entry name" value="Tma_RNA-bind_prd"/>
    <property type="match status" value="1"/>
</dbReference>
<dbReference type="NCBIfam" id="TIGR00451">
    <property type="entry name" value="unchar_dom_2"/>
    <property type="match status" value="1"/>
</dbReference>
<organism evidence="2 3">
    <name type="scientific">Acidianus manzaensis</name>
    <dbReference type="NCBI Taxonomy" id="282676"/>
    <lineage>
        <taxon>Archaea</taxon>
        <taxon>Thermoproteota</taxon>
        <taxon>Thermoprotei</taxon>
        <taxon>Sulfolobales</taxon>
        <taxon>Sulfolobaceae</taxon>
        <taxon>Acidianus</taxon>
    </lineage>
</organism>
<dbReference type="InterPro" id="IPR015266">
    <property type="entry name" value="DUF1947"/>
</dbReference>
<dbReference type="SMART" id="SM00359">
    <property type="entry name" value="PUA"/>
    <property type="match status" value="1"/>
</dbReference>
<dbReference type="RefSeq" id="WP_148692000.1">
    <property type="nucleotide sequence ID" value="NZ_CP020477.1"/>
</dbReference>
<dbReference type="Gene3D" id="2.30.130.10">
    <property type="entry name" value="PUA domain"/>
    <property type="match status" value="1"/>
</dbReference>
<evidence type="ECO:0000259" key="1">
    <source>
        <dbReference type="SMART" id="SM00359"/>
    </source>
</evidence>
<dbReference type="AlphaFoldDB" id="A0A1W6K143"/>
<dbReference type="KEGG" id="aman:B6F84_09390"/>
<evidence type="ECO:0000313" key="3">
    <source>
        <dbReference type="Proteomes" id="UP000193404"/>
    </source>
</evidence>
<dbReference type="InterPro" id="IPR022430">
    <property type="entry name" value="CHP03684"/>
</dbReference>
<dbReference type="STRING" id="282676.B6F84_09390"/>
<dbReference type="InterPro" id="IPR002478">
    <property type="entry name" value="PUA"/>
</dbReference>